<dbReference type="Pfam" id="PF00069">
    <property type="entry name" value="Pkinase"/>
    <property type="match status" value="1"/>
</dbReference>
<evidence type="ECO:0000256" key="4">
    <source>
        <dbReference type="ARBA" id="ARBA00022840"/>
    </source>
</evidence>
<dbReference type="GO" id="GO:0005524">
    <property type="term" value="F:ATP binding"/>
    <property type="evidence" value="ECO:0007669"/>
    <property type="project" value="UniProtKB-UniRule"/>
</dbReference>
<keyword evidence="4 5" id="KW-0067">ATP-binding</keyword>
<dbReference type="PANTHER" id="PTHR43289:SF34">
    <property type="entry name" value="SERINE_THREONINE-PROTEIN KINASE YBDM-RELATED"/>
    <property type="match status" value="1"/>
</dbReference>
<evidence type="ECO:0000256" key="2">
    <source>
        <dbReference type="ARBA" id="ARBA00022741"/>
    </source>
</evidence>
<proteinExistence type="predicted"/>
<dbReference type="PROSITE" id="PS00109">
    <property type="entry name" value="PROTEIN_KINASE_TYR"/>
    <property type="match status" value="1"/>
</dbReference>
<dbReference type="PROSITE" id="PS00107">
    <property type="entry name" value="PROTEIN_KINASE_ATP"/>
    <property type="match status" value="1"/>
</dbReference>
<evidence type="ECO:0000256" key="6">
    <source>
        <dbReference type="SAM" id="Phobius"/>
    </source>
</evidence>
<dbReference type="CDD" id="cd14014">
    <property type="entry name" value="STKc_PknB_like"/>
    <property type="match status" value="1"/>
</dbReference>
<dbReference type="Proteomes" id="UP000012589">
    <property type="component" value="Unassembled WGS sequence"/>
</dbReference>
<keyword evidence="3" id="KW-0418">Kinase</keyword>
<dbReference type="InterPro" id="IPR017441">
    <property type="entry name" value="Protein_kinase_ATP_BS"/>
</dbReference>
<evidence type="ECO:0000256" key="3">
    <source>
        <dbReference type="ARBA" id="ARBA00022777"/>
    </source>
</evidence>
<dbReference type="Gene3D" id="1.10.510.10">
    <property type="entry name" value="Transferase(Phosphotransferase) domain 1"/>
    <property type="match status" value="1"/>
</dbReference>
<feature type="domain" description="Protein kinase" evidence="7">
    <location>
        <begin position="46"/>
        <end position="314"/>
    </location>
</feature>
<keyword evidence="1" id="KW-0808">Transferase</keyword>
<dbReference type="AlphaFoldDB" id="N2ADE2"/>
<evidence type="ECO:0000313" key="8">
    <source>
        <dbReference type="EMBL" id="EMZ24463.1"/>
    </source>
</evidence>
<feature type="binding site" evidence="5">
    <location>
        <position position="75"/>
    </location>
    <ligand>
        <name>ATP</name>
        <dbReference type="ChEBI" id="CHEBI:30616"/>
    </ligand>
</feature>
<dbReference type="SUPFAM" id="SSF53850">
    <property type="entry name" value="Periplasmic binding protein-like II"/>
    <property type="match status" value="1"/>
</dbReference>
<evidence type="ECO:0000259" key="7">
    <source>
        <dbReference type="PROSITE" id="PS50011"/>
    </source>
</evidence>
<keyword evidence="9" id="KW-1185">Reference proteome</keyword>
<accession>N2ADE2</accession>
<evidence type="ECO:0000313" key="9">
    <source>
        <dbReference type="Proteomes" id="UP000012589"/>
    </source>
</evidence>
<organism evidence="8 9">
    <name type="scientific">Eubacterium plexicaudatum ASF492</name>
    <dbReference type="NCBI Taxonomy" id="1235802"/>
    <lineage>
        <taxon>Bacteria</taxon>
        <taxon>Bacillati</taxon>
        <taxon>Bacillota</taxon>
        <taxon>Clostridia</taxon>
        <taxon>Eubacteriales</taxon>
        <taxon>Eubacteriaceae</taxon>
        <taxon>Eubacterium</taxon>
    </lineage>
</organism>
<dbReference type="InterPro" id="IPR011009">
    <property type="entry name" value="Kinase-like_dom_sf"/>
</dbReference>
<feature type="transmembrane region" description="Helical" evidence="6">
    <location>
        <begin position="335"/>
        <end position="358"/>
    </location>
</feature>
<dbReference type="PATRIC" id="fig|1235802.3.peg.3331"/>
<gene>
    <name evidence="8" type="ORF">C823_03148</name>
</gene>
<evidence type="ECO:0000256" key="1">
    <source>
        <dbReference type="ARBA" id="ARBA00022679"/>
    </source>
</evidence>
<keyword evidence="6" id="KW-0472">Membrane</keyword>
<sequence>MAGKICFWCFKSKGNQAVCPHCGYAQGSEPEQAYQLAPGTVLHKRYVIGVSIGIGGFGITYKAFDAMLRMIVAVKEFYPAGLVNRGGGEKKVGIFSGEKKAEFQRQLARFLEEARNMALFSKEQDIVNVYDYFAENQTAYIIMEYVNAPLLKDELKKRRFSPQEAGGYMLAILEALEKVHKNNIIHKDISPDNIFLTGPGTIKLFDFGAARLQGSERTEAVVVKAGYTPPEQYTSQDVQSLSMDIYAAGAVFYEMLAGIKPVDSRDRVVKDELKTLSECGTRTDEYLQRIVFKAMALEPRLRFQTAAEFKEALIHHKKVLLPQEELRKHRRMKRILAAVLAVVFIGAGGALTLGLTVFSGRGKIDVAKLEEEELSVWLSVPDAASAEALAETFLESIRRVCPQLTVKTEIVDRESYAQKIASAAEQGMLPDVFCTDELDPSFLKEQQCAELSKLLRTMELSDYLYLEDLKKEGDVYALPTAVQTGIVYGSQAKTELLQSSVTLDTLAQWGGSLGYADTQDAFARFQDPDDPIAWIVGDLSDMDAIEEVTVEAVPSTDFSAVPLVKEEKLIGSMEHWYAVKKSEDENRQDACMTVLSLLLSEGMQSAAYMNNRDGLPLNRAVLDSYKENKLTTYLNFLKDYNPEEIQFYNGDDLCSTVRQETEKLLNNR</sequence>
<dbReference type="OrthoDB" id="9788659at2"/>
<keyword evidence="6" id="KW-0812">Transmembrane</keyword>
<name>N2ADE2_9FIRM</name>
<dbReference type="Gene3D" id="3.30.200.20">
    <property type="entry name" value="Phosphorylase Kinase, domain 1"/>
    <property type="match status" value="1"/>
</dbReference>
<keyword evidence="6" id="KW-1133">Transmembrane helix</keyword>
<dbReference type="SUPFAM" id="SSF56112">
    <property type="entry name" value="Protein kinase-like (PK-like)"/>
    <property type="match status" value="1"/>
</dbReference>
<protein>
    <recommendedName>
        <fullName evidence="7">Protein kinase domain-containing protein</fullName>
    </recommendedName>
</protein>
<reference evidence="8 9" key="1">
    <citation type="journal article" date="2014" name="Genome Announc.">
        <title>Draft genome sequences of the altered schaedler flora, a defined bacterial community from gnotobiotic mice.</title>
        <authorList>
            <person name="Wannemuehler M.J."/>
            <person name="Overstreet A.M."/>
            <person name="Ward D.V."/>
            <person name="Phillips G.J."/>
        </authorList>
    </citation>
    <scope>NUCLEOTIDE SEQUENCE [LARGE SCALE GENOMIC DNA]</scope>
    <source>
        <strain evidence="8 9">ASF492</strain>
    </source>
</reference>
<dbReference type="STRING" id="1235802.C823_03148"/>
<dbReference type="InterPro" id="IPR008266">
    <property type="entry name" value="Tyr_kinase_AS"/>
</dbReference>
<evidence type="ECO:0000256" key="5">
    <source>
        <dbReference type="PROSITE-ProRule" id="PRU10141"/>
    </source>
</evidence>
<dbReference type="EMBL" id="AQFT01000096">
    <property type="protein sequence ID" value="EMZ24463.1"/>
    <property type="molecule type" value="Genomic_DNA"/>
</dbReference>
<comment type="caution">
    <text evidence="8">The sequence shown here is derived from an EMBL/GenBank/DDBJ whole genome shotgun (WGS) entry which is preliminary data.</text>
</comment>
<dbReference type="GO" id="GO:0004674">
    <property type="term" value="F:protein serine/threonine kinase activity"/>
    <property type="evidence" value="ECO:0007669"/>
    <property type="project" value="TreeGrafter"/>
</dbReference>
<dbReference type="InterPro" id="IPR000719">
    <property type="entry name" value="Prot_kinase_dom"/>
</dbReference>
<dbReference type="PROSITE" id="PS50011">
    <property type="entry name" value="PROTEIN_KINASE_DOM"/>
    <property type="match status" value="1"/>
</dbReference>
<dbReference type="PANTHER" id="PTHR43289">
    <property type="entry name" value="MITOGEN-ACTIVATED PROTEIN KINASE KINASE KINASE 20-RELATED"/>
    <property type="match status" value="1"/>
</dbReference>
<dbReference type="eggNOG" id="COG0515">
    <property type="taxonomic scope" value="Bacteria"/>
</dbReference>
<keyword evidence="2 5" id="KW-0547">Nucleotide-binding</keyword>
<dbReference type="HOGENOM" id="CLU_020574_0_0_9"/>
<dbReference type="Gene3D" id="3.40.190.10">
    <property type="entry name" value="Periplasmic binding protein-like II"/>
    <property type="match status" value="1"/>
</dbReference>